<evidence type="ECO:0000256" key="12">
    <source>
        <dbReference type="ARBA" id="ARBA00023180"/>
    </source>
</evidence>
<evidence type="ECO:0000313" key="20">
    <source>
        <dbReference type="EMBL" id="KAK0131736.1"/>
    </source>
</evidence>
<dbReference type="FunFam" id="2.10.25.10:FF:000038">
    <property type="entry name" value="Fibrillin 2"/>
    <property type="match status" value="2"/>
</dbReference>
<name>A0AA47NMU3_MERPO</name>
<dbReference type="PANTHER" id="PTHR12011">
    <property type="entry name" value="ADHESION G-PROTEIN COUPLED RECEPTOR"/>
    <property type="match status" value="1"/>
</dbReference>
<dbReference type="InterPro" id="IPR000742">
    <property type="entry name" value="EGF"/>
</dbReference>
<evidence type="ECO:0000259" key="19">
    <source>
        <dbReference type="PROSITE" id="PS50261"/>
    </source>
</evidence>
<dbReference type="PANTHER" id="PTHR12011:SF433">
    <property type="entry name" value="ADHESION G PROTEIN-COUPLED RECEPTOR E1-LIKE-RELATED"/>
    <property type="match status" value="1"/>
</dbReference>
<evidence type="ECO:0000256" key="3">
    <source>
        <dbReference type="ARBA" id="ARBA00022536"/>
    </source>
</evidence>
<dbReference type="Pfam" id="PF07645">
    <property type="entry name" value="EGF_CA"/>
    <property type="match status" value="3"/>
</dbReference>
<dbReference type="InterPro" id="IPR057244">
    <property type="entry name" value="GAIN_B"/>
</dbReference>
<dbReference type="Gene3D" id="2.60.220.50">
    <property type="match status" value="1"/>
</dbReference>
<reference evidence="20" key="1">
    <citation type="journal article" date="2023" name="Front. Mar. Sci.">
        <title>A new Merluccius polli reference genome to investigate the effects of global change in West African waters.</title>
        <authorList>
            <person name="Mateo J.L."/>
            <person name="Blanco-Fernandez C."/>
            <person name="Garcia-Vazquez E."/>
            <person name="Machado-Schiaffino G."/>
        </authorList>
    </citation>
    <scope>NUCLEOTIDE SEQUENCE</scope>
    <source>
        <strain evidence="20">C29</strain>
        <tissue evidence="20">Fin</tissue>
    </source>
</reference>
<feature type="transmembrane region" description="Helical" evidence="16">
    <location>
        <begin position="615"/>
        <end position="634"/>
    </location>
</feature>
<feature type="transmembrane region" description="Helical" evidence="16">
    <location>
        <begin position="825"/>
        <end position="849"/>
    </location>
</feature>
<dbReference type="SMART" id="SM00179">
    <property type="entry name" value="EGF_CA"/>
    <property type="match status" value="4"/>
</dbReference>
<dbReference type="GO" id="GO:0030855">
    <property type="term" value="P:epithelial cell differentiation"/>
    <property type="evidence" value="ECO:0007669"/>
    <property type="project" value="UniProtKB-ARBA"/>
</dbReference>
<dbReference type="Pfam" id="PF01825">
    <property type="entry name" value="GPS"/>
    <property type="match status" value="1"/>
</dbReference>
<gene>
    <name evidence="20" type="primary">Adgre1_1</name>
    <name evidence="20" type="ORF">N1851_033482</name>
</gene>
<feature type="region of interest" description="Disordered" evidence="15">
    <location>
        <begin position="871"/>
        <end position="895"/>
    </location>
</feature>
<evidence type="ECO:0000256" key="7">
    <source>
        <dbReference type="ARBA" id="ARBA00022989"/>
    </source>
</evidence>
<dbReference type="PROSITE" id="PS50261">
    <property type="entry name" value="G_PROTEIN_RECEP_F2_4"/>
    <property type="match status" value="1"/>
</dbReference>
<evidence type="ECO:0000256" key="1">
    <source>
        <dbReference type="ARBA" id="ARBA00004651"/>
    </source>
</evidence>
<feature type="transmembrane region" description="Helical" evidence="16">
    <location>
        <begin position="710"/>
        <end position="731"/>
    </location>
</feature>
<keyword evidence="10" id="KW-1015">Disulfide bond</keyword>
<dbReference type="PROSITE" id="PS01187">
    <property type="entry name" value="EGF_CA"/>
    <property type="match status" value="2"/>
</dbReference>
<sequence>MDVDAGMFLMNSGCDGVPCSCIDRSIINRQTDTVSPWYGVFLQGLIHLVVDHFSRAAVWPAGGAHIQEPVDNFAEVTVIYPHSERVHLLTSCNDRNRDKTNEEFQQVCWHRGLLWGLYCVGDCTGVGFLEEKAFQFCSRVKAGAMITRALLLLDIDECQDNDDQGPLCGNNTVCFNTDGSFYCKCETGYATIPPMERFGAASAKTCTDINECFGNNSTLCAPHAKCHNAIPGYSCICEDGWTSSGQERLGNNDTCNDIDECVEEVNCGQNASCKNTPGSYYCECNTGFALRSGQKQFTQNKTEICEDICVIHKTICGNGTCHQGQHGHVCACHAGFSNYGNESSRCNEFNCDVFKNATHLEKVQPDLQRVISLVETSCLTPSKINGEEFVEWLLSNIDKVQDGGAIYNNREVSTLLSVVEAALGLIMPFMSHGKHQVSTNHTELVMLLQRPGVPRGPAELLTKHAKLQIQWETAAGKDSTYPGYPAVSLLTYASLEKSTNTAFSGLTHLLGQGQSLQMNSKVVTVKVSNPDTDVLQEPVNVTFYHLEELNEGNRPVCVYWDSLVDGGSWSTKGCRVFDSRANYTVCSCNHLSSFAILMALHDIVDPFEMQVFTKVGLTLSLVCLFICILTFALIRSIQSPRNSIHLQLCLSLFIANLVFLFGISSTENPTGCAVVAGLLHFFYLAAFCWMCLEGIQLFRMVVMVFNTNLPIIRAAAVGYGVPAVIVGISAISNPGAYGTEKHCWLNLEGGFAWSFFGPVCFIMAVNIFFFIITVWKLALKFSSLNPDLDNLHKIKTFTITAVAQLCVLGITWIFGGFQFGKGQIAMSYLFTILNSLQGVLLFIMHCLLFKPVREEYGKFFSRISTPQKYSEFSSSQSSRTQSQNKGVPKTGESCI</sequence>
<organism evidence="20 21">
    <name type="scientific">Merluccius polli</name>
    <name type="common">Benguela hake</name>
    <name type="synonym">Merluccius cadenati</name>
    <dbReference type="NCBI Taxonomy" id="89951"/>
    <lineage>
        <taxon>Eukaryota</taxon>
        <taxon>Metazoa</taxon>
        <taxon>Chordata</taxon>
        <taxon>Craniata</taxon>
        <taxon>Vertebrata</taxon>
        <taxon>Euteleostomi</taxon>
        <taxon>Actinopterygii</taxon>
        <taxon>Neopterygii</taxon>
        <taxon>Teleostei</taxon>
        <taxon>Neoteleostei</taxon>
        <taxon>Acanthomorphata</taxon>
        <taxon>Zeiogadaria</taxon>
        <taxon>Gadariae</taxon>
        <taxon>Gadiformes</taxon>
        <taxon>Gadoidei</taxon>
        <taxon>Merlucciidae</taxon>
        <taxon>Merluccius</taxon>
    </lineage>
</organism>
<keyword evidence="7 16" id="KW-1133">Transmembrane helix</keyword>
<dbReference type="GO" id="GO:0007189">
    <property type="term" value="P:adenylate cyclase-activating G protein-coupled receptor signaling pathway"/>
    <property type="evidence" value="ECO:0007669"/>
    <property type="project" value="TreeGrafter"/>
</dbReference>
<dbReference type="Pfam" id="PF00002">
    <property type="entry name" value="7tm_2"/>
    <property type="match status" value="1"/>
</dbReference>
<dbReference type="PROSITE" id="PS00010">
    <property type="entry name" value="ASX_HYDROXYL"/>
    <property type="match status" value="3"/>
</dbReference>
<keyword evidence="5" id="KW-0732">Signal</keyword>
<keyword evidence="4 16" id="KW-0812">Transmembrane</keyword>
<dbReference type="SMART" id="SM00303">
    <property type="entry name" value="GPS"/>
    <property type="match status" value="1"/>
</dbReference>
<keyword evidence="2" id="KW-1003">Cell membrane</keyword>
<dbReference type="InterPro" id="IPR000152">
    <property type="entry name" value="EGF-type_Asp/Asn_hydroxyl_site"/>
</dbReference>
<protein>
    <submittedName>
        <fullName evidence="20">Adhesion G protein-coupled receptor E1</fullName>
    </submittedName>
</protein>
<dbReference type="PROSITE" id="PS50026">
    <property type="entry name" value="EGF_3"/>
    <property type="match status" value="3"/>
</dbReference>
<comment type="caution">
    <text evidence="14">Lacks conserved residue(s) required for the propagation of feature annotation.</text>
</comment>
<dbReference type="SUPFAM" id="SSF57184">
    <property type="entry name" value="Growth factor receptor domain"/>
    <property type="match status" value="1"/>
</dbReference>
<keyword evidence="6" id="KW-0677">Repeat</keyword>
<dbReference type="GO" id="GO:0005509">
    <property type="term" value="F:calcium ion binding"/>
    <property type="evidence" value="ECO:0007669"/>
    <property type="project" value="InterPro"/>
</dbReference>
<keyword evidence="8" id="KW-0297">G-protein coupled receptor</keyword>
<dbReference type="InterPro" id="IPR018097">
    <property type="entry name" value="EGF_Ca-bd_CS"/>
</dbReference>
<keyword evidence="13" id="KW-0807">Transducer</keyword>
<dbReference type="AlphaFoldDB" id="A0AA47NMU3"/>
<feature type="domain" description="EGF-like" evidence="17">
    <location>
        <begin position="257"/>
        <end position="294"/>
    </location>
</feature>
<dbReference type="EMBL" id="JAOPHQ010006371">
    <property type="protein sequence ID" value="KAK0131736.1"/>
    <property type="molecule type" value="Genomic_DNA"/>
</dbReference>
<keyword evidence="11 20" id="KW-0675">Receptor</keyword>
<dbReference type="Gene3D" id="1.20.1070.10">
    <property type="entry name" value="Rhodopsin 7-helix transmembrane proteins"/>
    <property type="match status" value="1"/>
</dbReference>
<dbReference type="PROSITE" id="PS50221">
    <property type="entry name" value="GAIN_B"/>
    <property type="match status" value="1"/>
</dbReference>
<dbReference type="InterPro" id="IPR001881">
    <property type="entry name" value="EGF-like_Ca-bd_dom"/>
</dbReference>
<evidence type="ECO:0000256" key="11">
    <source>
        <dbReference type="ARBA" id="ARBA00023170"/>
    </source>
</evidence>
<evidence type="ECO:0000256" key="2">
    <source>
        <dbReference type="ARBA" id="ARBA00022475"/>
    </source>
</evidence>
<feature type="transmembrane region" description="Helical" evidence="16">
    <location>
        <begin position="646"/>
        <end position="663"/>
    </location>
</feature>
<dbReference type="SUPFAM" id="SSF57196">
    <property type="entry name" value="EGF/Laminin"/>
    <property type="match status" value="2"/>
</dbReference>
<feature type="domain" description="EGF-like" evidence="17">
    <location>
        <begin position="208"/>
        <end position="247"/>
    </location>
</feature>
<dbReference type="GO" id="GO:0004930">
    <property type="term" value="F:G protein-coupled receptor activity"/>
    <property type="evidence" value="ECO:0007669"/>
    <property type="project" value="UniProtKB-KW"/>
</dbReference>
<evidence type="ECO:0000256" key="10">
    <source>
        <dbReference type="ARBA" id="ARBA00023157"/>
    </source>
</evidence>
<feature type="domain" description="G-protein coupled receptors family 2 profile 2" evidence="19">
    <location>
        <begin position="609"/>
        <end position="849"/>
    </location>
</feature>
<dbReference type="CDD" id="cd00054">
    <property type="entry name" value="EGF_CA"/>
    <property type="match status" value="3"/>
</dbReference>
<dbReference type="InterPro" id="IPR000203">
    <property type="entry name" value="GPS"/>
</dbReference>
<evidence type="ECO:0000256" key="6">
    <source>
        <dbReference type="ARBA" id="ARBA00022737"/>
    </source>
</evidence>
<evidence type="ECO:0000256" key="8">
    <source>
        <dbReference type="ARBA" id="ARBA00023040"/>
    </source>
</evidence>
<dbReference type="SUPFAM" id="SSF81321">
    <property type="entry name" value="Family A G protein-coupled receptor-like"/>
    <property type="match status" value="1"/>
</dbReference>
<feature type="compositionally biased region" description="Low complexity" evidence="15">
    <location>
        <begin position="871"/>
        <end position="883"/>
    </location>
</feature>
<dbReference type="SMART" id="SM00181">
    <property type="entry name" value="EGF"/>
    <property type="match status" value="4"/>
</dbReference>
<comment type="caution">
    <text evidence="20">The sequence shown here is derived from an EMBL/GenBank/DDBJ whole genome shotgun (WGS) entry which is preliminary data.</text>
</comment>
<dbReference type="Proteomes" id="UP001174136">
    <property type="component" value="Unassembled WGS sequence"/>
</dbReference>
<evidence type="ECO:0000259" key="17">
    <source>
        <dbReference type="PROSITE" id="PS50026"/>
    </source>
</evidence>
<feature type="domain" description="GAIN-B" evidence="18">
    <location>
        <begin position="459"/>
        <end position="604"/>
    </location>
</feature>
<feature type="domain" description="EGF-like" evidence="17">
    <location>
        <begin position="154"/>
        <end position="195"/>
    </location>
</feature>
<dbReference type="InterPro" id="IPR049883">
    <property type="entry name" value="NOTCH1_EGF-like"/>
</dbReference>
<evidence type="ECO:0000256" key="4">
    <source>
        <dbReference type="ARBA" id="ARBA00022692"/>
    </source>
</evidence>
<evidence type="ECO:0000256" key="16">
    <source>
        <dbReference type="SAM" id="Phobius"/>
    </source>
</evidence>
<feature type="transmembrane region" description="Helical" evidence="16">
    <location>
        <begin position="796"/>
        <end position="819"/>
    </location>
</feature>
<dbReference type="InterPro" id="IPR000832">
    <property type="entry name" value="GPCR_2_secretin-like"/>
</dbReference>
<evidence type="ECO:0000256" key="5">
    <source>
        <dbReference type="ARBA" id="ARBA00022729"/>
    </source>
</evidence>
<dbReference type="GO" id="GO:0007166">
    <property type="term" value="P:cell surface receptor signaling pathway"/>
    <property type="evidence" value="ECO:0007669"/>
    <property type="project" value="InterPro"/>
</dbReference>
<dbReference type="PRINTS" id="PR00249">
    <property type="entry name" value="GPCRSECRETIN"/>
</dbReference>
<accession>A0AA47NMU3</accession>
<evidence type="ECO:0000256" key="14">
    <source>
        <dbReference type="PROSITE-ProRule" id="PRU00076"/>
    </source>
</evidence>
<proteinExistence type="predicted"/>
<evidence type="ECO:0000256" key="13">
    <source>
        <dbReference type="ARBA" id="ARBA00023224"/>
    </source>
</evidence>
<feature type="transmembrane region" description="Helical" evidence="16">
    <location>
        <begin position="751"/>
        <end position="775"/>
    </location>
</feature>
<dbReference type="InterPro" id="IPR046338">
    <property type="entry name" value="GAIN_dom_sf"/>
</dbReference>
<dbReference type="InterPro" id="IPR017981">
    <property type="entry name" value="GPCR_2-like_7TM"/>
</dbReference>
<dbReference type="FunFam" id="1.20.1070.10:FF:000136">
    <property type="entry name" value="Adhesion G protein-coupled receptor E5"/>
    <property type="match status" value="1"/>
</dbReference>
<evidence type="ECO:0000313" key="21">
    <source>
        <dbReference type="Proteomes" id="UP001174136"/>
    </source>
</evidence>
<dbReference type="InterPro" id="IPR009030">
    <property type="entry name" value="Growth_fac_rcpt_cys_sf"/>
</dbReference>
<evidence type="ECO:0000256" key="9">
    <source>
        <dbReference type="ARBA" id="ARBA00023136"/>
    </source>
</evidence>
<evidence type="ECO:0000256" key="15">
    <source>
        <dbReference type="SAM" id="MobiDB-lite"/>
    </source>
</evidence>
<dbReference type="Gene3D" id="2.10.25.10">
    <property type="entry name" value="Laminin"/>
    <property type="match status" value="3"/>
</dbReference>
<comment type="subcellular location">
    <subcellularLocation>
        <location evidence="1">Cell membrane</location>
        <topology evidence="1">Multi-pass membrane protein</topology>
    </subcellularLocation>
</comment>
<feature type="transmembrane region" description="Helical" evidence="16">
    <location>
        <begin position="675"/>
        <end position="698"/>
    </location>
</feature>
<keyword evidence="3 14" id="KW-0245">EGF-like domain</keyword>
<keyword evidence="12" id="KW-0325">Glycoprotein</keyword>
<dbReference type="InterPro" id="IPR001740">
    <property type="entry name" value="GPCR_2_EMR1-like_rcpt"/>
</dbReference>
<dbReference type="GO" id="GO:0005886">
    <property type="term" value="C:plasma membrane"/>
    <property type="evidence" value="ECO:0007669"/>
    <property type="project" value="UniProtKB-SubCell"/>
</dbReference>
<evidence type="ECO:0000259" key="18">
    <source>
        <dbReference type="PROSITE" id="PS50221"/>
    </source>
</evidence>
<keyword evidence="9 16" id="KW-0472">Membrane</keyword>
<keyword evidence="21" id="KW-1185">Reference proteome</keyword>
<dbReference type="PRINTS" id="PR01128">
    <property type="entry name" value="EMR1HORMONER"/>
</dbReference>